<evidence type="ECO:0000313" key="2">
    <source>
        <dbReference type="Proteomes" id="UP000054359"/>
    </source>
</evidence>
<dbReference type="Proteomes" id="UP000054359">
    <property type="component" value="Unassembled WGS sequence"/>
</dbReference>
<gene>
    <name evidence="1" type="ORF">X975_01746</name>
</gene>
<protein>
    <submittedName>
        <fullName evidence="1">Uncharacterized protein</fullName>
    </submittedName>
</protein>
<accession>A0A087U6R6</accession>
<dbReference type="AlphaFoldDB" id="A0A087U6R6"/>
<feature type="non-terminal residue" evidence="1">
    <location>
        <position position="50"/>
    </location>
</feature>
<sequence length="50" mass="5552">MRGPILIQLNKQHGLTLQQQLSSISTSSNITVITSPIFPRICQPHDMCFG</sequence>
<organism evidence="1 2">
    <name type="scientific">Stegodyphus mimosarum</name>
    <name type="common">African social velvet spider</name>
    <dbReference type="NCBI Taxonomy" id="407821"/>
    <lineage>
        <taxon>Eukaryota</taxon>
        <taxon>Metazoa</taxon>
        <taxon>Ecdysozoa</taxon>
        <taxon>Arthropoda</taxon>
        <taxon>Chelicerata</taxon>
        <taxon>Arachnida</taxon>
        <taxon>Araneae</taxon>
        <taxon>Araneomorphae</taxon>
        <taxon>Entelegynae</taxon>
        <taxon>Eresoidea</taxon>
        <taxon>Eresidae</taxon>
        <taxon>Stegodyphus</taxon>
    </lineage>
</organism>
<evidence type="ECO:0000313" key="1">
    <source>
        <dbReference type="EMBL" id="KFM73055.1"/>
    </source>
</evidence>
<name>A0A087U6R6_STEMI</name>
<dbReference type="EMBL" id="KK118474">
    <property type="protein sequence ID" value="KFM73055.1"/>
    <property type="molecule type" value="Genomic_DNA"/>
</dbReference>
<proteinExistence type="predicted"/>
<reference evidence="1 2" key="1">
    <citation type="submission" date="2013-11" db="EMBL/GenBank/DDBJ databases">
        <title>Genome sequencing of Stegodyphus mimosarum.</title>
        <authorList>
            <person name="Bechsgaard J."/>
        </authorList>
    </citation>
    <scope>NUCLEOTIDE SEQUENCE [LARGE SCALE GENOMIC DNA]</scope>
</reference>
<keyword evidence="2" id="KW-1185">Reference proteome</keyword>